<organism evidence="1 2">
    <name type="scientific">Cloacibacterium rupense</name>
    <dbReference type="NCBI Taxonomy" id="517423"/>
    <lineage>
        <taxon>Bacteria</taxon>
        <taxon>Pseudomonadati</taxon>
        <taxon>Bacteroidota</taxon>
        <taxon>Flavobacteriia</taxon>
        <taxon>Flavobacteriales</taxon>
        <taxon>Weeksellaceae</taxon>
    </lineage>
</organism>
<dbReference type="EMBL" id="BMLV01000003">
    <property type="protein sequence ID" value="GGP04518.1"/>
    <property type="molecule type" value="Genomic_DNA"/>
</dbReference>
<evidence type="ECO:0000313" key="1">
    <source>
        <dbReference type="EMBL" id="GGP04518.1"/>
    </source>
</evidence>
<evidence type="ECO:0000313" key="2">
    <source>
        <dbReference type="Proteomes" id="UP000620064"/>
    </source>
</evidence>
<sequence length="173" mass="19824">MKKLTFLIILFIGIIISAQVPRFAKYPIAETGTQFYFPEEPKWQKSISEDKSEIYITTSVIGDVEYGLIAVKLAEEAVKSNENPEALMGNYVNYLNDNVFKFTKKTDFGKGHTLENQPDVKGIIEYAETEDGTKYTVKSWTNKSMIAVMYVGSKKEVNINFQEIYFKGIRFKQ</sequence>
<name>A0ABQ2NQJ2_9FLAO</name>
<protein>
    <recommendedName>
        <fullName evidence="3">DUF1795 domain-containing protein</fullName>
    </recommendedName>
</protein>
<accession>A0ABQ2NQJ2</accession>
<comment type="caution">
    <text evidence="1">The sequence shown here is derived from an EMBL/GenBank/DDBJ whole genome shotgun (WGS) entry which is preliminary data.</text>
</comment>
<reference evidence="2" key="1">
    <citation type="journal article" date="2019" name="Int. J. Syst. Evol. Microbiol.">
        <title>The Global Catalogue of Microorganisms (GCM) 10K type strain sequencing project: providing services to taxonomists for standard genome sequencing and annotation.</title>
        <authorList>
            <consortium name="The Broad Institute Genomics Platform"/>
            <consortium name="The Broad Institute Genome Sequencing Center for Infectious Disease"/>
            <person name="Wu L."/>
            <person name="Ma J."/>
        </authorList>
    </citation>
    <scope>NUCLEOTIDE SEQUENCE [LARGE SCALE GENOMIC DNA]</scope>
    <source>
        <strain evidence="2">CGMCC 1.7656</strain>
    </source>
</reference>
<evidence type="ECO:0008006" key="3">
    <source>
        <dbReference type="Google" id="ProtNLM"/>
    </source>
</evidence>
<dbReference type="Proteomes" id="UP000620064">
    <property type="component" value="Unassembled WGS sequence"/>
</dbReference>
<proteinExistence type="predicted"/>
<dbReference type="RefSeq" id="WP_188617710.1">
    <property type="nucleotide sequence ID" value="NZ_BMLV01000003.1"/>
</dbReference>
<keyword evidence="2" id="KW-1185">Reference proteome</keyword>
<gene>
    <name evidence="1" type="ORF">GCM10010992_17290</name>
</gene>